<dbReference type="GeneID" id="77008264"/>
<evidence type="ECO:0000313" key="1">
    <source>
        <dbReference type="EMBL" id="KFN12210.1"/>
    </source>
</evidence>
<gene>
    <name evidence="1" type="ORF">DJ90_2022</name>
</gene>
<dbReference type="HOGENOM" id="CLU_070577_0_0_9"/>
<dbReference type="SUPFAM" id="SSF52540">
    <property type="entry name" value="P-loop containing nucleoside triphosphate hydrolases"/>
    <property type="match status" value="1"/>
</dbReference>
<dbReference type="STRING" id="44252.DJ90_2022"/>
<comment type="caution">
    <text evidence="1">The sequence shown here is derived from an EMBL/GenBank/DDBJ whole genome shotgun (WGS) entry which is preliminary data.</text>
</comment>
<reference evidence="1 2" key="1">
    <citation type="submission" date="2014-04" db="EMBL/GenBank/DDBJ databases">
        <authorList>
            <person name="Bishop-Lilly K.A."/>
            <person name="Broomall S.M."/>
            <person name="Chain P.S."/>
            <person name="Chertkov O."/>
            <person name="Coyne S.R."/>
            <person name="Daligault H.E."/>
            <person name="Davenport K.W."/>
            <person name="Erkkila T."/>
            <person name="Frey K.G."/>
            <person name="Gibbons H.S."/>
            <person name="Gu W."/>
            <person name="Jaissle J."/>
            <person name="Johnson S.L."/>
            <person name="Koroleva G.I."/>
            <person name="Ladner J.T."/>
            <person name="Lo C.-C."/>
            <person name="Minogue T.D."/>
            <person name="Munk C."/>
            <person name="Palacios G.F."/>
            <person name="Redden C.L."/>
            <person name="Rosenzweig C.N."/>
            <person name="Scholz M.B."/>
            <person name="Teshima H."/>
            <person name="Xu Y."/>
        </authorList>
    </citation>
    <scope>NUCLEOTIDE SEQUENCE [LARGE SCALE GENOMIC DNA]</scope>
    <source>
        <strain evidence="1 2">8244</strain>
    </source>
</reference>
<protein>
    <submittedName>
        <fullName evidence="1">CobQ/CobB/MinD/ParA nucleotide binding domain protein</fullName>
    </submittedName>
</protein>
<dbReference type="AlphaFoldDB" id="A0A090ZPL9"/>
<name>A0A090ZPL9_PAEMA</name>
<dbReference type="Proteomes" id="UP000029278">
    <property type="component" value="Unassembled WGS sequence"/>
</dbReference>
<dbReference type="PATRIC" id="fig|44252.3.peg.223"/>
<accession>A0A090ZPL9</accession>
<dbReference type="OrthoDB" id="1705293at2"/>
<evidence type="ECO:0000313" key="2">
    <source>
        <dbReference type="Proteomes" id="UP000029278"/>
    </source>
</evidence>
<organism evidence="1 2">
    <name type="scientific">Paenibacillus macerans</name>
    <name type="common">Bacillus macerans</name>
    <dbReference type="NCBI Taxonomy" id="44252"/>
    <lineage>
        <taxon>Bacteria</taxon>
        <taxon>Bacillati</taxon>
        <taxon>Bacillota</taxon>
        <taxon>Bacilli</taxon>
        <taxon>Bacillales</taxon>
        <taxon>Paenibacillaceae</taxon>
        <taxon>Paenibacillus</taxon>
    </lineage>
</organism>
<keyword evidence="2" id="KW-1185">Reference proteome</keyword>
<dbReference type="InterPro" id="IPR027417">
    <property type="entry name" value="P-loop_NTPase"/>
</dbReference>
<sequence length="281" mass="30719">MSNKLIAIWGSPSSGKTITTLKLAQTLGAKNKNVLTIFSDPLCPSIPFLVPQIVNKQHSLGELLSLPALAQDDLLRFSFSIKSSPRLGLLGYSKGDHAFSYANYDRERAVDFLTLARHIADVVLVDCTSYVSSSLLSTVALELADTVFRFHTCDLKSMMFHASSLPLLSDARFQHASSVSVLSNVRPGQDSRAYSQVVGGIRIELPHLHALEQQALEARLLEALPASKETAAYQQGIAQMMQLIVPEELSPIRPKASPALNGAAIVQGFKKLLLRRRGERK</sequence>
<dbReference type="Gene3D" id="3.40.50.300">
    <property type="entry name" value="P-loop containing nucleotide triphosphate hydrolases"/>
    <property type="match status" value="1"/>
</dbReference>
<dbReference type="RefSeq" id="WP_051985568.1">
    <property type="nucleotide sequence ID" value="NZ_CP086393.1"/>
</dbReference>
<dbReference type="EMBL" id="JMQA01000001">
    <property type="protein sequence ID" value="KFN12210.1"/>
    <property type="molecule type" value="Genomic_DNA"/>
</dbReference>
<proteinExistence type="predicted"/>